<comment type="caution">
    <text evidence="3">The sequence shown here is derived from an EMBL/GenBank/DDBJ whole genome shotgun (WGS) entry which is preliminary data.</text>
</comment>
<reference evidence="4" key="1">
    <citation type="submission" date="2012-11" db="EMBL/GenBank/DDBJ databases">
        <authorList>
            <person name="Becker E.A."/>
            <person name="Seitzer P."/>
            <person name="Tritt A."/>
            <person name="Larsen D."/>
            <person name="Yao A."/>
            <person name="Wu D."/>
            <person name="Darling A."/>
            <person name="Eisen J.A."/>
            <person name="Facciotti M.T."/>
        </authorList>
    </citation>
    <scope>NUCLEOTIDE SEQUENCE [LARGE SCALE GENOMIC DNA]</scope>
    <source>
        <strain evidence="4">ATCC 29605 / DSM 3757 / JCM 8879 / NBRC 14742 / NCIMB 2012 / VKM B-1768 / DS2</strain>
    </source>
</reference>
<dbReference type="AlphaFoldDB" id="A0A384KQL0"/>
<proteinExistence type="predicted"/>
<organism evidence="3 4">
    <name type="scientific">Haloferax volcanii (strain ATCC 29605 / DSM 3757 / JCM 8879 / NBRC 14742 / NCIMB 2012 / VKM B-1768 / DS2)</name>
    <name type="common">Halobacterium volcanii</name>
    <dbReference type="NCBI Taxonomy" id="309800"/>
    <lineage>
        <taxon>Archaea</taxon>
        <taxon>Methanobacteriati</taxon>
        <taxon>Methanobacteriota</taxon>
        <taxon>Stenosarchaea group</taxon>
        <taxon>Halobacteria</taxon>
        <taxon>Halobacteriales</taxon>
        <taxon>Haloferacaceae</taxon>
        <taxon>Haloferax</taxon>
    </lineage>
</organism>
<dbReference type="Pfam" id="PF12802">
    <property type="entry name" value="MarR_2"/>
    <property type="match status" value="1"/>
</dbReference>
<feature type="region of interest" description="Disordered" evidence="1">
    <location>
        <begin position="89"/>
        <end position="112"/>
    </location>
</feature>
<name>A0A384KQL0_HALVD</name>
<dbReference type="InterPro" id="IPR011991">
    <property type="entry name" value="ArsR-like_HTH"/>
</dbReference>
<evidence type="ECO:0000313" key="3">
    <source>
        <dbReference type="EMBL" id="ELY27542.1"/>
    </source>
</evidence>
<gene>
    <name evidence="3" type="ORF">C498_13404</name>
</gene>
<dbReference type="SUPFAM" id="SSF46785">
    <property type="entry name" value="Winged helix' DNA-binding domain"/>
    <property type="match status" value="1"/>
</dbReference>
<sequence length="112" mass="12541">MDGRVSSDELLDILGDTESRALLVALRRDSRTAKELGETLDLSLPTVYRRLDRLCECGLVTSTTEVRDDGTHCRRYECDFDETVVSLSDEGFRTEPRSTPPVSGDQVESENN</sequence>
<dbReference type="Proteomes" id="UP000011532">
    <property type="component" value="Unassembled WGS sequence"/>
</dbReference>
<dbReference type="InterPro" id="IPR036390">
    <property type="entry name" value="WH_DNA-bd_sf"/>
</dbReference>
<reference evidence="3 4" key="2">
    <citation type="journal article" date="2014" name="PLoS Genet.">
        <title>Phylogenetically driven sequencing of extremely halophilic archaea reveals strategies for static and dynamic osmo-response.</title>
        <authorList>
            <person name="Becker E.A."/>
            <person name="Seitzer P.M."/>
            <person name="Tritt A."/>
            <person name="Larsen D."/>
            <person name="Krusor M."/>
            <person name="Yao A.I."/>
            <person name="Wu D."/>
            <person name="Madern D."/>
            <person name="Eisen J.A."/>
            <person name="Darling A.E."/>
            <person name="Facciotti M.T."/>
        </authorList>
    </citation>
    <scope>NUCLEOTIDE SEQUENCE [LARGE SCALE GENOMIC DNA]</scope>
    <source>
        <strain evidence="4">ATCC 29605 / DSM 3757 / JCM 8879 / NBRC 14742 / NCIMB 2012 / VKM B-1768 / DS2</strain>
    </source>
</reference>
<dbReference type="CDD" id="cd00090">
    <property type="entry name" value="HTH_ARSR"/>
    <property type="match status" value="1"/>
</dbReference>
<dbReference type="InterPro" id="IPR036388">
    <property type="entry name" value="WH-like_DNA-bd_sf"/>
</dbReference>
<dbReference type="InterPro" id="IPR000835">
    <property type="entry name" value="HTH_MarR-typ"/>
</dbReference>
<evidence type="ECO:0000259" key="2">
    <source>
        <dbReference type="Pfam" id="PF12802"/>
    </source>
</evidence>
<accession>A0A384KQL0</accession>
<protein>
    <submittedName>
        <fullName evidence="3">DNA binding protein transcriptional regulator</fullName>
    </submittedName>
</protein>
<dbReference type="OrthoDB" id="311452at2157"/>
<dbReference type="RefSeq" id="WP_004043868.1">
    <property type="nucleotide sequence ID" value="NC_013967.1"/>
</dbReference>
<evidence type="ECO:0000313" key="4">
    <source>
        <dbReference type="Proteomes" id="UP000011532"/>
    </source>
</evidence>
<dbReference type="GeneID" id="8925545"/>
<dbReference type="Gene3D" id="1.10.10.10">
    <property type="entry name" value="Winged helix-like DNA-binding domain superfamily/Winged helix DNA-binding domain"/>
    <property type="match status" value="1"/>
</dbReference>
<dbReference type="EMBL" id="AOHU01000092">
    <property type="protein sequence ID" value="ELY27542.1"/>
    <property type="molecule type" value="Genomic_DNA"/>
</dbReference>
<evidence type="ECO:0000256" key="1">
    <source>
        <dbReference type="SAM" id="MobiDB-lite"/>
    </source>
</evidence>
<feature type="domain" description="HTH marR-type" evidence="2">
    <location>
        <begin position="16"/>
        <end position="68"/>
    </location>
</feature>